<keyword evidence="5" id="KW-1133">Transmembrane helix</keyword>
<dbReference type="PANTHER" id="PTHR12137">
    <property type="entry name" value="CARBOHYDRATE SULFOTRANSFERASE"/>
    <property type="match status" value="1"/>
</dbReference>
<dbReference type="InterPro" id="IPR005331">
    <property type="entry name" value="Sulfotransferase"/>
</dbReference>
<dbReference type="AlphaFoldDB" id="A0A6F9DA41"/>
<evidence type="ECO:0000256" key="2">
    <source>
        <dbReference type="ARBA" id="ARBA00006339"/>
    </source>
</evidence>
<keyword evidence="8 9" id="KW-0325">Glycoprotein</keyword>
<dbReference type="GO" id="GO:0016051">
    <property type="term" value="P:carbohydrate biosynthetic process"/>
    <property type="evidence" value="ECO:0007669"/>
    <property type="project" value="InterPro"/>
</dbReference>
<gene>
    <name evidence="10" type="primary">Chst11</name>
</gene>
<evidence type="ECO:0000256" key="3">
    <source>
        <dbReference type="ARBA" id="ARBA00022679"/>
    </source>
</evidence>
<evidence type="ECO:0000256" key="4">
    <source>
        <dbReference type="ARBA" id="ARBA00022692"/>
    </source>
</evidence>
<evidence type="ECO:0000256" key="7">
    <source>
        <dbReference type="ARBA" id="ARBA00023136"/>
    </source>
</evidence>
<keyword evidence="3 9" id="KW-0808">Transferase</keyword>
<proteinExistence type="evidence at transcript level"/>
<accession>A0A6F9DA41</accession>
<reference evidence="10" key="1">
    <citation type="submission" date="2020-04" db="EMBL/GenBank/DDBJ databases">
        <authorList>
            <person name="Neveu A P."/>
        </authorList>
    </citation>
    <scope>NUCLEOTIDE SEQUENCE</scope>
    <source>
        <tissue evidence="10">Whole embryo</tissue>
    </source>
</reference>
<dbReference type="GO" id="GO:0008146">
    <property type="term" value="F:sulfotransferase activity"/>
    <property type="evidence" value="ECO:0007669"/>
    <property type="project" value="InterPro"/>
</dbReference>
<dbReference type="InterPro" id="IPR018011">
    <property type="entry name" value="Carb_sulfotrans_8-10"/>
</dbReference>
<evidence type="ECO:0000256" key="8">
    <source>
        <dbReference type="ARBA" id="ARBA00023180"/>
    </source>
</evidence>
<protein>
    <recommendedName>
        <fullName evidence="9">Carbohydrate sulfotransferase</fullName>
        <ecNumber evidence="9">2.8.2.-</ecNumber>
    </recommendedName>
</protein>
<name>A0A6F9DA41_9ASCI</name>
<dbReference type="Pfam" id="PF03567">
    <property type="entry name" value="Sulfotransfer_2"/>
    <property type="match status" value="1"/>
</dbReference>
<sequence>MSRATLFGFFAIVLGSLLCYGYWTLSVKQGIFSWSIIEPKTAYPDEWNTVNYIWVPTPNEKKNLQKIIEKRFENRRKVLEKFCLKFKSAGESAVPPSQLISTKDKKLTVCYIQKAASTSWNRLVWRLRHNVETIPTGVGGIRSDNLRDISQLNFREKQRLVETSLSVITVRHPFARLISGWNNKLNREFIRTHGNTLLRSMPELVQHFMTEAESPTHALTFERFLAFVINQSTNRTRVQWIRQLDSHFRPMLDICCPCDFMYKYVVKVETAPDDVWYVLDQIDVAMTTFISQTNVTSITWKGNQHMNDAAVLKEFAAHTKDVEHEISSSIRNYFKNVPPEHAHKLIKLYQSDFQAFGYSFDVKGLRAGGIT</sequence>
<comment type="subcellular location">
    <subcellularLocation>
        <location evidence="1 9">Golgi apparatus membrane</location>
        <topology evidence="1 9">Single-pass type II membrane protein</topology>
    </subcellularLocation>
</comment>
<evidence type="ECO:0000256" key="9">
    <source>
        <dbReference type="RuleBase" id="RU364020"/>
    </source>
</evidence>
<dbReference type="EMBL" id="LR783941">
    <property type="protein sequence ID" value="CAB3230858.1"/>
    <property type="molecule type" value="mRNA"/>
</dbReference>
<keyword evidence="9" id="KW-0735">Signal-anchor</keyword>
<dbReference type="GO" id="GO:0000139">
    <property type="term" value="C:Golgi membrane"/>
    <property type="evidence" value="ECO:0007669"/>
    <property type="project" value="UniProtKB-SubCell"/>
</dbReference>
<dbReference type="PANTHER" id="PTHR12137:SF54">
    <property type="entry name" value="CARBOHYDRATE SULFOTRANSFERASE"/>
    <property type="match status" value="1"/>
</dbReference>
<keyword evidence="9" id="KW-0119">Carbohydrate metabolism</keyword>
<dbReference type="EC" id="2.8.2.-" evidence="9"/>
<evidence type="ECO:0000313" key="10">
    <source>
        <dbReference type="EMBL" id="CAB3230858.1"/>
    </source>
</evidence>
<keyword evidence="7" id="KW-0472">Membrane</keyword>
<keyword evidence="4" id="KW-0812">Transmembrane</keyword>
<evidence type="ECO:0000256" key="5">
    <source>
        <dbReference type="ARBA" id="ARBA00022989"/>
    </source>
</evidence>
<evidence type="ECO:0000256" key="1">
    <source>
        <dbReference type="ARBA" id="ARBA00004323"/>
    </source>
</evidence>
<comment type="similarity">
    <text evidence="2 9">Belongs to the sulfotransferase 2 family.</text>
</comment>
<keyword evidence="6 9" id="KW-0333">Golgi apparatus</keyword>
<organism evidence="10">
    <name type="scientific">Phallusia mammillata</name>
    <dbReference type="NCBI Taxonomy" id="59560"/>
    <lineage>
        <taxon>Eukaryota</taxon>
        <taxon>Metazoa</taxon>
        <taxon>Chordata</taxon>
        <taxon>Tunicata</taxon>
        <taxon>Ascidiacea</taxon>
        <taxon>Phlebobranchia</taxon>
        <taxon>Ascidiidae</taxon>
        <taxon>Phallusia</taxon>
    </lineage>
</organism>
<evidence type="ECO:0000256" key="6">
    <source>
        <dbReference type="ARBA" id="ARBA00023034"/>
    </source>
</evidence>